<evidence type="ECO:0000256" key="8">
    <source>
        <dbReference type="ARBA" id="ARBA00023170"/>
    </source>
</evidence>
<dbReference type="GO" id="GO:0005886">
    <property type="term" value="C:plasma membrane"/>
    <property type="evidence" value="ECO:0007669"/>
    <property type="project" value="UniProtKB-SubCell"/>
</dbReference>
<dbReference type="GO" id="GO:0007608">
    <property type="term" value="P:sensory perception of smell"/>
    <property type="evidence" value="ECO:0007669"/>
    <property type="project" value="UniProtKB-KW"/>
</dbReference>
<keyword evidence="8" id="KW-0675">Receptor</keyword>
<evidence type="ECO:0000256" key="3">
    <source>
        <dbReference type="ARBA" id="ARBA00022606"/>
    </source>
</evidence>
<dbReference type="AlphaFoldDB" id="A0ABD2BB11"/>
<comment type="subcellular location">
    <subcellularLocation>
        <location evidence="1">Cell membrane</location>
        <topology evidence="1">Multi-pass membrane protein</topology>
    </subcellularLocation>
</comment>
<evidence type="ECO:0000256" key="6">
    <source>
        <dbReference type="ARBA" id="ARBA00022989"/>
    </source>
</evidence>
<dbReference type="Pfam" id="PF02949">
    <property type="entry name" value="7tm_6"/>
    <property type="match status" value="1"/>
</dbReference>
<dbReference type="InterPro" id="IPR004117">
    <property type="entry name" value="7tm6_olfct_rcpt"/>
</dbReference>
<evidence type="ECO:0000256" key="9">
    <source>
        <dbReference type="ARBA" id="ARBA00023224"/>
    </source>
</evidence>
<keyword evidence="11" id="KW-1185">Reference proteome</keyword>
<evidence type="ECO:0000256" key="2">
    <source>
        <dbReference type="ARBA" id="ARBA00022475"/>
    </source>
</evidence>
<keyword evidence="3" id="KW-0716">Sensory transduction</keyword>
<proteinExistence type="predicted"/>
<evidence type="ECO:0000256" key="4">
    <source>
        <dbReference type="ARBA" id="ARBA00022692"/>
    </source>
</evidence>
<dbReference type="GO" id="GO:0007165">
    <property type="term" value="P:signal transduction"/>
    <property type="evidence" value="ECO:0007669"/>
    <property type="project" value="UniProtKB-KW"/>
</dbReference>
<keyword evidence="6" id="KW-1133">Transmembrane helix</keyword>
<dbReference type="EMBL" id="JAUDFV010000119">
    <property type="protein sequence ID" value="KAL2729723.1"/>
    <property type="molecule type" value="Genomic_DNA"/>
</dbReference>
<gene>
    <name evidence="10" type="ORF">V1478_005612</name>
</gene>
<evidence type="ECO:0000256" key="1">
    <source>
        <dbReference type="ARBA" id="ARBA00004651"/>
    </source>
</evidence>
<dbReference type="PANTHER" id="PTHR21137:SF35">
    <property type="entry name" value="ODORANT RECEPTOR 19A-RELATED"/>
    <property type="match status" value="1"/>
</dbReference>
<keyword evidence="2" id="KW-1003">Cell membrane</keyword>
<dbReference type="PANTHER" id="PTHR21137">
    <property type="entry name" value="ODORANT RECEPTOR"/>
    <property type="match status" value="1"/>
</dbReference>
<accession>A0ABD2BB11</accession>
<reference evidence="10 11" key="1">
    <citation type="journal article" date="2024" name="Ann. Entomol. Soc. Am.">
        <title>Genomic analyses of the southern and eastern yellowjacket wasps (Hymenoptera: Vespidae) reveal evolutionary signatures of social life.</title>
        <authorList>
            <person name="Catto M.A."/>
            <person name="Caine P.B."/>
            <person name="Orr S.E."/>
            <person name="Hunt B.G."/>
            <person name="Goodisman M.A.D."/>
        </authorList>
    </citation>
    <scope>NUCLEOTIDE SEQUENCE [LARGE SCALE GENOMIC DNA]</scope>
    <source>
        <strain evidence="10">233</strain>
        <tissue evidence="10">Head and thorax</tissue>
    </source>
</reference>
<name>A0ABD2BB11_VESSQ</name>
<keyword evidence="5" id="KW-0552">Olfaction</keyword>
<protein>
    <submittedName>
        <fullName evidence="10">Odorant receptor 13a-like</fullName>
    </submittedName>
</protein>
<organism evidence="10 11">
    <name type="scientific">Vespula squamosa</name>
    <name type="common">Southern yellow jacket</name>
    <name type="synonym">Wasp</name>
    <dbReference type="NCBI Taxonomy" id="30214"/>
    <lineage>
        <taxon>Eukaryota</taxon>
        <taxon>Metazoa</taxon>
        <taxon>Ecdysozoa</taxon>
        <taxon>Arthropoda</taxon>
        <taxon>Hexapoda</taxon>
        <taxon>Insecta</taxon>
        <taxon>Pterygota</taxon>
        <taxon>Neoptera</taxon>
        <taxon>Endopterygota</taxon>
        <taxon>Hymenoptera</taxon>
        <taxon>Apocrita</taxon>
        <taxon>Aculeata</taxon>
        <taxon>Vespoidea</taxon>
        <taxon>Vespidae</taxon>
        <taxon>Vespinae</taxon>
        <taxon>Vespula</taxon>
    </lineage>
</organism>
<keyword evidence="4" id="KW-0812">Transmembrane</keyword>
<dbReference type="Proteomes" id="UP001607302">
    <property type="component" value="Unassembled WGS sequence"/>
</dbReference>
<evidence type="ECO:0000256" key="5">
    <source>
        <dbReference type="ARBA" id="ARBA00022725"/>
    </source>
</evidence>
<sequence length="159" mass="18647">MANFSIEYKLPYKIKPLLKPYDAKSYAFGCIYQFFGKTVVLSGYIGTDCLLACTGFHLTDQLAILKCRVKKFLKNNHDTHGRIRRMILRHYRLISTNLCDAIYHCDWYELSMINLKFLCICMVRARKPLQLTCAKFCVVSLCTFTEASYQHRYELQEKT</sequence>
<keyword evidence="9" id="KW-0807">Transducer</keyword>
<keyword evidence="7" id="KW-0472">Membrane</keyword>
<evidence type="ECO:0000313" key="11">
    <source>
        <dbReference type="Proteomes" id="UP001607302"/>
    </source>
</evidence>
<evidence type="ECO:0000256" key="7">
    <source>
        <dbReference type="ARBA" id="ARBA00023136"/>
    </source>
</evidence>
<evidence type="ECO:0000313" key="10">
    <source>
        <dbReference type="EMBL" id="KAL2729723.1"/>
    </source>
</evidence>
<comment type="caution">
    <text evidence="10">The sequence shown here is derived from an EMBL/GenBank/DDBJ whole genome shotgun (WGS) entry which is preliminary data.</text>
</comment>